<evidence type="ECO:0000313" key="2">
    <source>
        <dbReference type="Proteomes" id="UP001055879"/>
    </source>
</evidence>
<dbReference type="EMBL" id="CM042048">
    <property type="protein sequence ID" value="KAI3758222.1"/>
    <property type="molecule type" value="Genomic_DNA"/>
</dbReference>
<reference evidence="1 2" key="2">
    <citation type="journal article" date="2022" name="Mol. Ecol. Resour.">
        <title>The genomes of chicory, endive, great burdock and yacon provide insights into Asteraceae paleo-polyploidization history and plant inulin production.</title>
        <authorList>
            <person name="Fan W."/>
            <person name="Wang S."/>
            <person name="Wang H."/>
            <person name="Wang A."/>
            <person name="Jiang F."/>
            <person name="Liu H."/>
            <person name="Zhao H."/>
            <person name="Xu D."/>
            <person name="Zhang Y."/>
        </authorList>
    </citation>
    <scope>NUCLEOTIDE SEQUENCE [LARGE SCALE GENOMIC DNA]</scope>
    <source>
        <strain evidence="2">cv. Niubang</strain>
    </source>
</reference>
<gene>
    <name evidence="1" type="ORF">L6452_05775</name>
</gene>
<organism evidence="1 2">
    <name type="scientific">Arctium lappa</name>
    <name type="common">Greater burdock</name>
    <name type="synonym">Lappa major</name>
    <dbReference type="NCBI Taxonomy" id="4217"/>
    <lineage>
        <taxon>Eukaryota</taxon>
        <taxon>Viridiplantae</taxon>
        <taxon>Streptophyta</taxon>
        <taxon>Embryophyta</taxon>
        <taxon>Tracheophyta</taxon>
        <taxon>Spermatophyta</taxon>
        <taxon>Magnoliopsida</taxon>
        <taxon>eudicotyledons</taxon>
        <taxon>Gunneridae</taxon>
        <taxon>Pentapetalae</taxon>
        <taxon>asterids</taxon>
        <taxon>campanulids</taxon>
        <taxon>Asterales</taxon>
        <taxon>Asteraceae</taxon>
        <taxon>Carduoideae</taxon>
        <taxon>Cardueae</taxon>
        <taxon>Arctiinae</taxon>
        <taxon>Arctium</taxon>
    </lineage>
</organism>
<accession>A0ACB9EHD9</accession>
<sequence length="129" mass="13699">MTPIQVSSATHPPNGPVLDLIVLVRPLLATTTVKPLVSLPYSLITDTDIVRRKVRLSSGRVCTTPARSTTVVCRIGMVEMGGVQILADVSNGNEDDDDVEGLVNSSYNKINNSSNTSGHSSEKDGNANH</sequence>
<dbReference type="Proteomes" id="UP001055879">
    <property type="component" value="Linkage Group LG02"/>
</dbReference>
<protein>
    <submittedName>
        <fullName evidence="1">Uncharacterized protein</fullName>
    </submittedName>
</protein>
<keyword evidence="2" id="KW-1185">Reference proteome</keyword>
<reference evidence="2" key="1">
    <citation type="journal article" date="2022" name="Mol. Ecol. Resour.">
        <title>The genomes of chicory, endive, great burdock and yacon provide insights into Asteraceae palaeo-polyploidization history and plant inulin production.</title>
        <authorList>
            <person name="Fan W."/>
            <person name="Wang S."/>
            <person name="Wang H."/>
            <person name="Wang A."/>
            <person name="Jiang F."/>
            <person name="Liu H."/>
            <person name="Zhao H."/>
            <person name="Xu D."/>
            <person name="Zhang Y."/>
        </authorList>
    </citation>
    <scope>NUCLEOTIDE SEQUENCE [LARGE SCALE GENOMIC DNA]</scope>
    <source>
        <strain evidence="2">cv. Niubang</strain>
    </source>
</reference>
<proteinExistence type="predicted"/>
<comment type="caution">
    <text evidence="1">The sequence shown here is derived from an EMBL/GenBank/DDBJ whole genome shotgun (WGS) entry which is preliminary data.</text>
</comment>
<name>A0ACB9EHD9_ARCLA</name>
<evidence type="ECO:0000313" key="1">
    <source>
        <dbReference type="EMBL" id="KAI3758222.1"/>
    </source>
</evidence>